<comment type="caution">
    <text evidence="1">The sequence shown here is derived from an EMBL/GenBank/DDBJ whole genome shotgun (WGS) entry which is preliminary data.</text>
</comment>
<accession>A0ACB8GLC3</accession>
<organism evidence="1 2">
    <name type="scientific">Psilocybe cubensis</name>
    <name type="common">Psychedelic mushroom</name>
    <name type="synonym">Stropharia cubensis</name>
    <dbReference type="NCBI Taxonomy" id="181762"/>
    <lineage>
        <taxon>Eukaryota</taxon>
        <taxon>Fungi</taxon>
        <taxon>Dikarya</taxon>
        <taxon>Basidiomycota</taxon>
        <taxon>Agaricomycotina</taxon>
        <taxon>Agaricomycetes</taxon>
        <taxon>Agaricomycetidae</taxon>
        <taxon>Agaricales</taxon>
        <taxon>Agaricineae</taxon>
        <taxon>Strophariaceae</taxon>
        <taxon>Psilocybe</taxon>
    </lineage>
</organism>
<reference evidence="1" key="1">
    <citation type="submission" date="2021-10" db="EMBL/GenBank/DDBJ databases">
        <title>Psilocybe cubensis genome.</title>
        <authorList>
            <person name="Mckernan K.J."/>
            <person name="Crawford S."/>
            <person name="Trippe A."/>
            <person name="Kane L.T."/>
            <person name="Mclaughlin S."/>
        </authorList>
    </citation>
    <scope>NUCLEOTIDE SEQUENCE</scope>
    <source>
        <strain evidence="1">MGC-MH-2018</strain>
    </source>
</reference>
<evidence type="ECO:0000313" key="1">
    <source>
        <dbReference type="EMBL" id="KAH9476438.1"/>
    </source>
</evidence>
<keyword evidence="2" id="KW-1185">Reference proteome</keyword>
<gene>
    <name evidence="1" type="ORF">JR316_0012013</name>
</gene>
<dbReference type="EMBL" id="JAFIQS020000011">
    <property type="protein sequence ID" value="KAH9476438.1"/>
    <property type="molecule type" value="Genomic_DNA"/>
</dbReference>
<sequence>MLPSSSFQTSKVFCVSLEQGNLGFHHSGRLPFTDLDIGVETKGLADEAVLWFGYALDDGPLCLQAGAGASAASPTIFIVTRTQDLSERLMSLSLQADKAY</sequence>
<name>A0ACB8GLC3_PSICU</name>
<evidence type="ECO:0000313" key="2">
    <source>
        <dbReference type="Proteomes" id="UP000664032"/>
    </source>
</evidence>
<protein>
    <submittedName>
        <fullName evidence="1">Uncharacterized protein</fullName>
    </submittedName>
</protein>
<dbReference type="Proteomes" id="UP000664032">
    <property type="component" value="Unassembled WGS sequence"/>
</dbReference>
<proteinExistence type="predicted"/>